<accession>A0A1H1BEB7</accession>
<proteinExistence type="predicted"/>
<dbReference type="Proteomes" id="UP000181917">
    <property type="component" value="Unassembled WGS sequence"/>
</dbReference>
<dbReference type="Pfam" id="PF20199">
    <property type="entry name" value="RepSA"/>
    <property type="match status" value="1"/>
</dbReference>
<sequence length="530" mass="58886">MRCRSGKPAPIKAGFRRLRVSSYAATSRCIRRKRRSLPPDRTPKKPSGIIQESNRFVTTRVGLFLASSFSHADVSPIAAPPFAAAVTSACSHPVHIAKYDSESMSLLDVYKTRCNTRFRNECESCSGLFHRDAVRIGYDGLNNRNLKYVKVTATLPSSGPLHFHDVSHPCGCGTVHEPDSPILGTPVKEFDYDQYVRRNFLLPTLITRTLKAVKKEAQTLRGTTDVDVRWFGAPDRRGVGMLHIHMVIALDLPERLLGTFIDKAFRLRSGVIESVFRQLKTTTLLAGEQFLMQWGSNILAEVVTPKQPTSIEYVLKTLTAMSPFMLPPIGMRGQHVALAQDAAHRLIDLQHALGEITTSTARSRHKRTDAGWTGKAFFRSRNWSVHTLTSLREGRASYVKRHMQPREIPARDIIYKFLPHHDAVVAYGAPVAAPRPVSAEAGPLRTSDGIGAATRAGTEPCCNDRVAPAAHRPTSATWICIEDFVSRTQSSARPHRTKTKKRRPGRSSLTCIGYSCHSRRHSSPTISKKT</sequence>
<organism evidence="2 3">
    <name type="scientific">Crystallibacter crystallopoietes</name>
    <dbReference type="NCBI Taxonomy" id="37928"/>
    <lineage>
        <taxon>Bacteria</taxon>
        <taxon>Bacillati</taxon>
        <taxon>Actinomycetota</taxon>
        <taxon>Actinomycetes</taxon>
        <taxon>Micrococcales</taxon>
        <taxon>Micrococcaceae</taxon>
        <taxon>Crystallibacter</taxon>
    </lineage>
</organism>
<reference evidence="2 3" key="1">
    <citation type="submission" date="2016-10" db="EMBL/GenBank/DDBJ databases">
        <authorList>
            <person name="de Groot N.N."/>
        </authorList>
    </citation>
    <scope>NUCLEOTIDE SEQUENCE [LARGE SCALE GENOMIC DNA]</scope>
    <source>
        <strain evidence="2 3">DSM 20117</strain>
    </source>
</reference>
<name>A0A1H1BEB7_9MICC</name>
<feature type="compositionally biased region" description="Basic residues" evidence="1">
    <location>
        <begin position="493"/>
        <end position="505"/>
    </location>
</feature>
<evidence type="ECO:0000256" key="1">
    <source>
        <dbReference type="SAM" id="MobiDB-lite"/>
    </source>
</evidence>
<evidence type="ECO:0000313" key="3">
    <source>
        <dbReference type="Proteomes" id="UP000181917"/>
    </source>
</evidence>
<feature type="region of interest" description="Disordered" evidence="1">
    <location>
        <begin position="489"/>
        <end position="509"/>
    </location>
</feature>
<gene>
    <name evidence="2" type="ORF">SAMN04489742_1366</name>
</gene>
<dbReference type="EMBL" id="FNKH01000002">
    <property type="protein sequence ID" value="SDQ50223.1"/>
    <property type="molecule type" value="Genomic_DNA"/>
</dbReference>
<dbReference type="AlphaFoldDB" id="A0A1H1BEB7"/>
<evidence type="ECO:0000313" key="2">
    <source>
        <dbReference type="EMBL" id="SDQ50223.1"/>
    </source>
</evidence>
<dbReference type="STRING" id="37928.SAMN04489742_1366"/>
<protein>
    <submittedName>
        <fullName evidence="2">Uncharacterized protein</fullName>
    </submittedName>
</protein>
<dbReference type="InterPro" id="IPR046828">
    <property type="entry name" value="RepSA"/>
</dbReference>
<keyword evidence="3" id="KW-1185">Reference proteome</keyword>